<dbReference type="AlphaFoldDB" id="A0A7N2LTB1"/>
<dbReference type="PANTHER" id="PTHR46288:SF85">
    <property type="entry name" value="DC1 DOMAIN-CONTAINING PROTEIN"/>
    <property type="match status" value="1"/>
</dbReference>
<keyword evidence="2" id="KW-0175">Coiled coil</keyword>
<feature type="domain" description="DC1" evidence="3">
    <location>
        <begin position="15"/>
        <end position="58"/>
    </location>
</feature>
<dbReference type="Gramene" id="QL05p062837:mrna">
    <property type="protein sequence ID" value="QL05p062837:mrna"/>
    <property type="gene ID" value="QL05p062837"/>
</dbReference>
<dbReference type="InterPro" id="IPR046349">
    <property type="entry name" value="C1-like_sf"/>
</dbReference>
<dbReference type="Pfam" id="PF05278">
    <property type="entry name" value="PEARLI-4"/>
    <property type="match status" value="1"/>
</dbReference>
<gene>
    <name evidence="4" type="primary">LOC115990914</name>
</gene>
<proteinExistence type="predicted"/>
<evidence type="ECO:0000313" key="4">
    <source>
        <dbReference type="EnsemblPlants" id="QL05p062837:mrna"/>
    </source>
</evidence>
<evidence type="ECO:0000256" key="2">
    <source>
        <dbReference type="SAM" id="Coils"/>
    </source>
</evidence>
<dbReference type="InterPro" id="IPR007942">
    <property type="entry name" value="PLipase-like"/>
</dbReference>
<evidence type="ECO:0000313" key="5">
    <source>
        <dbReference type="Proteomes" id="UP000594261"/>
    </source>
</evidence>
<protein>
    <recommendedName>
        <fullName evidence="3">DC1 domain-containing protein</fullName>
    </recommendedName>
</protein>
<dbReference type="EMBL" id="LRBV02000005">
    <property type="status" value="NOT_ANNOTATED_CDS"/>
    <property type="molecule type" value="Genomic_DNA"/>
</dbReference>
<dbReference type="OMA" id="SHICESY"/>
<accession>A0A7N2LTB1</accession>
<reference evidence="4" key="2">
    <citation type="submission" date="2021-01" db="UniProtKB">
        <authorList>
            <consortium name="EnsemblPlants"/>
        </authorList>
    </citation>
    <scope>IDENTIFICATION</scope>
</reference>
<dbReference type="Pfam" id="PF03107">
    <property type="entry name" value="C1_2"/>
    <property type="match status" value="2"/>
</dbReference>
<feature type="domain" description="DC1" evidence="3">
    <location>
        <begin position="146"/>
        <end position="198"/>
    </location>
</feature>
<dbReference type="EnsemblPlants" id="QL05p062837:mrna">
    <property type="protein sequence ID" value="QL05p062837:mrna"/>
    <property type="gene ID" value="QL05p062837"/>
</dbReference>
<organism evidence="4 5">
    <name type="scientific">Quercus lobata</name>
    <name type="common">Valley oak</name>
    <dbReference type="NCBI Taxonomy" id="97700"/>
    <lineage>
        <taxon>Eukaryota</taxon>
        <taxon>Viridiplantae</taxon>
        <taxon>Streptophyta</taxon>
        <taxon>Embryophyta</taxon>
        <taxon>Tracheophyta</taxon>
        <taxon>Spermatophyta</taxon>
        <taxon>Magnoliopsida</taxon>
        <taxon>eudicotyledons</taxon>
        <taxon>Gunneridae</taxon>
        <taxon>Pentapetalae</taxon>
        <taxon>rosids</taxon>
        <taxon>fabids</taxon>
        <taxon>Fagales</taxon>
        <taxon>Fagaceae</taxon>
        <taxon>Quercus</taxon>
    </lineage>
</organism>
<sequence length="619" mass="71845">MLSVTKRPNRIISSLHPHPLTLQQGKAFCCHACLMGYSVVRDGYCCKDCRFNLDLKCANIRLASYELTKVRLTIEEEEEEEEEEEGVEYFSHRHPLQLYKKIPNDRIKCCLCRTYCSDHAYCCFECSFFLHPSCFTRKLPREICYPFHPVHSLTLQDKVVAKKWWRNRYDICNACGKDSIRYLIYACDQCSFCLHIDCSDEITHAIKFEGHPHLIFFRDNIEKKKLKCSSCKSHICESYGFTCLYCDLNLHLTCGPLPYTITHKCHINPLVLTNSPVQEEEEEEERNKFCCNACDEERDPQLPVYYSAKSRFVAEIKCVFSKVISLLKGEYEDVELCNVLGLSGKLIGRNTEKEMLQNIFEQLKLKSTLSRFFESSSQDVIKELSCVFMAMKTLTTEEDDHYEESRYLEDLLLPDMAYTQFMKFLDRGRGIHEPLETLEEVVNVGAYMVSQVVNVGDYMVPMRLAPILKHLLSKHKDISAKSTLSPIAKLYLINILCECIYSMTNTRVVDITKDLLLKWWTIFKMLQFATFEIQFAFDHLKRVAHAYFGLYVKKQVDNALDNIDRDLAKLHKDTEALEKKRGYIKSGKSTKSNIIEECLREASVMKHSRASSGLLRILP</sequence>
<name>A0A7N2LTB1_QUELO</name>
<dbReference type="Proteomes" id="UP000594261">
    <property type="component" value="Chromosome 5"/>
</dbReference>
<dbReference type="PANTHER" id="PTHR46288">
    <property type="entry name" value="PHORBOL-ESTER/DAG-TYPE DOMAIN-CONTAINING PROTEIN"/>
    <property type="match status" value="1"/>
</dbReference>
<dbReference type="KEGG" id="qlo:115990914"/>
<evidence type="ECO:0000256" key="1">
    <source>
        <dbReference type="ARBA" id="ARBA00022737"/>
    </source>
</evidence>
<dbReference type="GeneID" id="115990914"/>
<keyword evidence="1" id="KW-0677">Repeat</keyword>
<dbReference type="InterPro" id="IPR004146">
    <property type="entry name" value="DC1"/>
</dbReference>
<evidence type="ECO:0000259" key="3">
    <source>
        <dbReference type="Pfam" id="PF03107"/>
    </source>
</evidence>
<keyword evidence="5" id="KW-1185">Reference proteome</keyword>
<dbReference type="SUPFAM" id="SSF57889">
    <property type="entry name" value="Cysteine-rich domain"/>
    <property type="match status" value="3"/>
</dbReference>
<dbReference type="InParanoid" id="A0A7N2LTB1"/>
<reference evidence="4 5" key="1">
    <citation type="journal article" date="2016" name="G3 (Bethesda)">
        <title>First Draft Assembly and Annotation of the Genome of a California Endemic Oak Quercus lobata Nee (Fagaceae).</title>
        <authorList>
            <person name="Sork V.L."/>
            <person name="Fitz-Gibbon S.T."/>
            <person name="Puiu D."/>
            <person name="Crepeau M."/>
            <person name="Gugger P.F."/>
            <person name="Sherman R."/>
            <person name="Stevens K."/>
            <person name="Langley C.H."/>
            <person name="Pellegrini M."/>
            <person name="Salzberg S.L."/>
        </authorList>
    </citation>
    <scope>NUCLEOTIDE SEQUENCE [LARGE SCALE GENOMIC DNA]</scope>
    <source>
        <strain evidence="4 5">cv. SW786</strain>
    </source>
</reference>
<feature type="coiled-coil region" evidence="2">
    <location>
        <begin position="553"/>
        <end position="580"/>
    </location>
</feature>
<dbReference type="RefSeq" id="XP_030970541.1">
    <property type="nucleotide sequence ID" value="XM_031114681.1"/>
</dbReference>
<dbReference type="OrthoDB" id="1751421at2759"/>